<feature type="transmembrane region" description="Helical" evidence="1">
    <location>
        <begin position="29"/>
        <end position="48"/>
    </location>
</feature>
<gene>
    <name evidence="2" type="ORF">OB236_15455</name>
</gene>
<dbReference type="RefSeq" id="WP_262684771.1">
    <property type="nucleotide sequence ID" value="NZ_JAOQIO010000053.1"/>
</dbReference>
<keyword evidence="1" id="KW-0812">Transmembrane</keyword>
<name>A0ABT2UFU7_9BACL</name>
<evidence type="ECO:0000313" key="2">
    <source>
        <dbReference type="EMBL" id="MCU6793501.1"/>
    </source>
</evidence>
<keyword evidence="1" id="KW-0472">Membrane</keyword>
<keyword evidence="1" id="KW-1133">Transmembrane helix</keyword>
<evidence type="ECO:0000256" key="1">
    <source>
        <dbReference type="SAM" id="Phobius"/>
    </source>
</evidence>
<dbReference type="Proteomes" id="UP001652445">
    <property type="component" value="Unassembled WGS sequence"/>
</dbReference>
<reference evidence="2 3" key="1">
    <citation type="submission" date="2022-09" db="EMBL/GenBank/DDBJ databases">
        <authorList>
            <person name="Han X.L."/>
            <person name="Wang Q."/>
            <person name="Lu T."/>
        </authorList>
    </citation>
    <scope>NUCLEOTIDE SEQUENCE [LARGE SCALE GENOMIC DNA]</scope>
    <source>
        <strain evidence="2 3">WQ 127069</strain>
    </source>
</reference>
<organism evidence="2 3">
    <name type="scientific">Paenibacillus baimaensis</name>
    <dbReference type="NCBI Taxonomy" id="2982185"/>
    <lineage>
        <taxon>Bacteria</taxon>
        <taxon>Bacillati</taxon>
        <taxon>Bacillota</taxon>
        <taxon>Bacilli</taxon>
        <taxon>Bacillales</taxon>
        <taxon>Paenibacillaceae</taxon>
        <taxon>Paenibacillus</taxon>
    </lineage>
</organism>
<sequence length="84" mass="9569">MQWLAVAVGILVLLFSFIMTWKREGIIQAILNLICFTGFMFAVINPFTNTFHSTLFIPALSIAIISSIVSFCLWLRAEKQKRDT</sequence>
<dbReference type="EMBL" id="JAOQIO010000053">
    <property type="protein sequence ID" value="MCU6793501.1"/>
    <property type="molecule type" value="Genomic_DNA"/>
</dbReference>
<feature type="transmembrane region" description="Helical" evidence="1">
    <location>
        <begin position="6"/>
        <end position="22"/>
    </location>
</feature>
<feature type="transmembrane region" description="Helical" evidence="1">
    <location>
        <begin position="54"/>
        <end position="75"/>
    </location>
</feature>
<accession>A0ABT2UFU7</accession>
<evidence type="ECO:0000313" key="3">
    <source>
        <dbReference type="Proteomes" id="UP001652445"/>
    </source>
</evidence>
<keyword evidence="3" id="KW-1185">Reference proteome</keyword>
<comment type="caution">
    <text evidence="2">The sequence shown here is derived from an EMBL/GenBank/DDBJ whole genome shotgun (WGS) entry which is preliminary data.</text>
</comment>
<proteinExistence type="predicted"/>
<protein>
    <submittedName>
        <fullName evidence="2">Uncharacterized protein</fullName>
    </submittedName>
</protein>